<organism evidence="6 7">
    <name type="scientific">Halomarinibacterium sedimenti</name>
    <dbReference type="NCBI Taxonomy" id="2857106"/>
    <lineage>
        <taxon>Bacteria</taxon>
        <taxon>Pseudomonadati</taxon>
        <taxon>Bacteroidota</taxon>
        <taxon>Flavobacteriia</taxon>
        <taxon>Flavobacteriales</taxon>
        <taxon>Flavobacteriaceae</taxon>
        <taxon>Halomarinibacterium</taxon>
    </lineage>
</organism>
<evidence type="ECO:0000259" key="5">
    <source>
        <dbReference type="Pfam" id="PF12588"/>
    </source>
</evidence>
<evidence type="ECO:0000256" key="1">
    <source>
        <dbReference type="ARBA" id="ARBA00022793"/>
    </source>
</evidence>
<sequence length="413" mass="46679">MNTPYRVGEWLPSDVKFLQNWLKDLIVEVDNTPKEWHPVVEDLKNLIEGDAKLYMLFNLMFEQVPEKYKHNPAGGPQVRNYLHALELINTIITKAPEYNETGLVGFPINAIFDYSMGTSAGFAAFLDPRLNAQLKKVLNEWGKFLDSKDSAYVLNENPRSGWFGEDAKKAMPTFIEDFVCDPTLPHYGFTSWDDFFTREFREGIRPVASPEDDNVIVNACESAPYRKSVNVPLQNTFWIKGQPYALSHMLNHDPYTQLFENGTVYQAFLSALSYHRWHSPVSGTIKKAYVIDGTYYSETLAEGYDPSGPNKSQGYITEVATRALIFIEADNPAIGLMCFMPVGMAEVSTCDITVYEGQHVEKGEEIGMFHFGGSTHCLIFQPHVKLDFDFHGQKPGLNSSNIKINSRIATVIP</sequence>
<dbReference type="Pfam" id="PF02666">
    <property type="entry name" value="PS_Dcarbxylase"/>
    <property type="match status" value="1"/>
</dbReference>
<keyword evidence="4" id="KW-0670">Pyruvate</keyword>
<evidence type="ECO:0000256" key="2">
    <source>
        <dbReference type="ARBA" id="ARBA00023145"/>
    </source>
</evidence>
<keyword evidence="3" id="KW-0456">Lyase</keyword>
<keyword evidence="2" id="KW-0865">Zymogen</keyword>
<evidence type="ECO:0000313" key="7">
    <source>
        <dbReference type="Proteomes" id="UP001138686"/>
    </source>
</evidence>
<dbReference type="AlphaFoldDB" id="A0A9X1JX82"/>
<comment type="caution">
    <text evidence="6">The sequence shown here is derived from an EMBL/GenBank/DDBJ whole genome shotgun (WGS) entry which is preliminary data.</text>
</comment>
<gene>
    <name evidence="6" type="ORF">KXJ69_06990</name>
</gene>
<evidence type="ECO:0000256" key="3">
    <source>
        <dbReference type="ARBA" id="ARBA00023239"/>
    </source>
</evidence>
<dbReference type="EMBL" id="JAHWDP010000002">
    <property type="protein sequence ID" value="MBW2937848.1"/>
    <property type="molecule type" value="Genomic_DNA"/>
</dbReference>
<dbReference type="Proteomes" id="UP001138686">
    <property type="component" value="Unassembled WGS sequence"/>
</dbReference>
<reference evidence="6" key="1">
    <citation type="submission" date="2021-07" db="EMBL/GenBank/DDBJ databases">
        <title>Aureisphaera sp. CAU 1614 isolated from sea sediment.</title>
        <authorList>
            <person name="Kim W."/>
        </authorList>
    </citation>
    <scope>NUCLEOTIDE SEQUENCE</scope>
    <source>
        <strain evidence="6">CAU 1614</strain>
    </source>
</reference>
<dbReference type="InterPro" id="IPR003817">
    <property type="entry name" value="PS_Dcarbxylase"/>
</dbReference>
<dbReference type="GO" id="GO:0004609">
    <property type="term" value="F:phosphatidylserine decarboxylase activity"/>
    <property type="evidence" value="ECO:0007669"/>
    <property type="project" value="InterPro"/>
</dbReference>
<accession>A0A9X1JX82</accession>
<feature type="domain" description="L-tryptophan decarboxylase PsiD-like" evidence="5">
    <location>
        <begin position="37"/>
        <end position="171"/>
    </location>
</feature>
<dbReference type="PANTHER" id="PTHR10067:SF9">
    <property type="entry name" value="PHOSPHATIDYLSERINE DECARBOXYLASE FAMILY PROTEIN (AFU_ORTHOLOGUE AFUA_7G01730)"/>
    <property type="match status" value="1"/>
</dbReference>
<name>A0A9X1JX82_9FLAO</name>
<keyword evidence="7" id="KW-1185">Reference proteome</keyword>
<keyword evidence="1" id="KW-0210">Decarboxylase</keyword>
<dbReference type="InterPro" id="IPR022237">
    <property type="entry name" value="PsiD-like"/>
</dbReference>
<dbReference type="Pfam" id="PF12588">
    <property type="entry name" value="PSDC"/>
    <property type="match status" value="1"/>
</dbReference>
<dbReference type="GO" id="GO:0006646">
    <property type="term" value="P:phosphatidylethanolamine biosynthetic process"/>
    <property type="evidence" value="ECO:0007669"/>
    <property type="project" value="TreeGrafter"/>
</dbReference>
<protein>
    <submittedName>
        <fullName evidence="6">Phosphatidylserine decarboxylase family protein</fullName>
    </submittedName>
</protein>
<proteinExistence type="predicted"/>
<evidence type="ECO:0000313" key="6">
    <source>
        <dbReference type="EMBL" id="MBW2937848.1"/>
    </source>
</evidence>
<evidence type="ECO:0000256" key="4">
    <source>
        <dbReference type="ARBA" id="ARBA00023317"/>
    </source>
</evidence>
<dbReference type="PANTHER" id="PTHR10067">
    <property type="entry name" value="PHOSPHATIDYLSERINE DECARBOXYLASE"/>
    <property type="match status" value="1"/>
</dbReference>